<comment type="caution">
    <text evidence="6">The sequence shown here is derived from an EMBL/GenBank/DDBJ whole genome shotgun (WGS) entry which is preliminary data.</text>
</comment>
<feature type="compositionally biased region" description="Low complexity" evidence="3">
    <location>
        <begin position="24"/>
        <end position="39"/>
    </location>
</feature>
<dbReference type="AlphaFoldDB" id="A0A921NC59"/>
<feature type="chain" id="PRO_5038831884" evidence="4">
    <location>
        <begin position="24"/>
        <end position="229"/>
    </location>
</feature>
<dbReference type="Pfam" id="PF09223">
    <property type="entry name" value="ZinT"/>
    <property type="match status" value="1"/>
</dbReference>
<evidence type="ECO:0000256" key="1">
    <source>
        <dbReference type="ARBA" id="ARBA00022729"/>
    </source>
</evidence>
<protein>
    <submittedName>
        <fullName evidence="6">Metal-binding protein ZinT</fullName>
    </submittedName>
</protein>
<keyword evidence="1 4" id="KW-0732">Signal</keyword>
<reference evidence="6" key="1">
    <citation type="journal article" date="2021" name="PeerJ">
        <title>Extensive microbial diversity within the chicken gut microbiome revealed by metagenomics and culture.</title>
        <authorList>
            <person name="Gilroy R."/>
            <person name="Ravi A."/>
            <person name="Getino M."/>
            <person name="Pursley I."/>
            <person name="Horton D.L."/>
            <person name="Alikhan N.F."/>
            <person name="Baker D."/>
            <person name="Gharbi K."/>
            <person name="Hall N."/>
            <person name="Watson M."/>
            <person name="Adriaenssens E.M."/>
            <person name="Foster-Nyarko E."/>
            <person name="Jarju S."/>
            <person name="Secka A."/>
            <person name="Antonio M."/>
            <person name="Oren A."/>
            <person name="Chaudhuri R.R."/>
            <person name="La Ragione R."/>
            <person name="Hildebrand F."/>
            <person name="Pallen M.J."/>
        </authorList>
    </citation>
    <scope>NUCLEOTIDE SEQUENCE</scope>
    <source>
        <strain evidence="6">CHK160-4876</strain>
    </source>
</reference>
<dbReference type="InterPro" id="IPR012674">
    <property type="entry name" value="Calycin"/>
</dbReference>
<evidence type="ECO:0000313" key="6">
    <source>
        <dbReference type="EMBL" id="HJH11190.1"/>
    </source>
</evidence>
<dbReference type="Proteomes" id="UP000700212">
    <property type="component" value="Unassembled WGS sequence"/>
</dbReference>
<sequence length="229" mass="26084">MKKYGSWASALALSALLVGCGQQTETAQPTQQTTEQTPETAHKHEHKHEENKGVAQGYFEDSDVKDRTLADWEGDWQSIYPLLIDGSLDEVFEHKAAHDSSKTPEEFKAYYDAGYQTTTERITIEGDTVTFYDHGHAHAGKFAYDGYEILTYDKGNRGVRYIFKQLGDEAGVPRFIQFSDHIIAPEKSGHFHLYWGDDRAALLEEVTHWPTYFPSAMTKEDIVHDMLHH</sequence>
<dbReference type="Gene3D" id="2.40.128.20">
    <property type="match status" value="1"/>
</dbReference>
<evidence type="ECO:0000256" key="4">
    <source>
        <dbReference type="SAM" id="SignalP"/>
    </source>
</evidence>
<dbReference type="EMBL" id="DYTV01000071">
    <property type="protein sequence ID" value="HJH11190.1"/>
    <property type="molecule type" value="Genomic_DNA"/>
</dbReference>
<feature type="region of interest" description="Disordered" evidence="3">
    <location>
        <begin position="24"/>
        <end position="59"/>
    </location>
</feature>
<evidence type="ECO:0000313" key="7">
    <source>
        <dbReference type="Proteomes" id="UP000700212"/>
    </source>
</evidence>
<gene>
    <name evidence="6" type="ORF">K8V30_05760</name>
</gene>
<organism evidence="6 7">
    <name type="scientific">Metalysinibacillus jejuensis</name>
    <dbReference type="NCBI Taxonomy" id="914327"/>
    <lineage>
        <taxon>Bacteria</taxon>
        <taxon>Bacillati</taxon>
        <taxon>Bacillota</taxon>
        <taxon>Bacilli</taxon>
        <taxon>Bacillales</taxon>
        <taxon>Caryophanaceae</taxon>
        <taxon>Metalysinibacillus</taxon>
    </lineage>
</organism>
<name>A0A921NC59_9BACL</name>
<reference evidence="6" key="2">
    <citation type="submission" date="2021-09" db="EMBL/GenBank/DDBJ databases">
        <authorList>
            <person name="Gilroy R."/>
        </authorList>
    </citation>
    <scope>NUCLEOTIDE SEQUENCE</scope>
    <source>
        <strain evidence="6">CHK160-4876</strain>
    </source>
</reference>
<proteinExistence type="predicted"/>
<accession>A0A921NC59</accession>
<feature type="domain" description="ZinT" evidence="5">
    <location>
        <begin position="51"/>
        <end position="229"/>
    </location>
</feature>
<dbReference type="SUPFAM" id="SSF50814">
    <property type="entry name" value="Lipocalins"/>
    <property type="match status" value="1"/>
</dbReference>
<dbReference type="PROSITE" id="PS51257">
    <property type="entry name" value="PROKAR_LIPOPROTEIN"/>
    <property type="match status" value="1"/>
</dbReference>
<feature type="signal peptide" evidence="4">
    <location>
        <begin position="1"/>
        <end position="23"/>
    </location>
</feature>
<dbReference type="InterPro" id="IPR015304">
    <property type="entry name" value="ZinT_dom"/>
</dbReference>
<evidence type="ECO:0000259" key="5">
    <source>
        <dbReference type="Pfam" id="PF09223"/>
    </source>
</evidence>
<evidence type="ECO:0000256" key="3">
    <source>
        <dbReference type="SAM" id="MobiDB-lite"/>
    </source>
</evidence>
<evidence type="ECO:0000256" key="2">
    <source>
        <dbReference type="ARBA" id="ARBA00022833"/>
    </source>
</evidence>
<dbReference type="GO" id="GO:0008270">
    <property type="term" value="F:zinc ion binding"/>
    <property type="evidence" value="ECO:0007669"/>
    <property type="project" value="InterPro"/>
</dbReference>
<keyword evidence="2" id="KW-0862">Zinc</keyword>